<gene>
    <name evidence="1" type="ORF">PC129_g24719</name>
</gene>
<evidence type="ECO:0000313" key="1">
    <source>
        <dbReference type="EMBL" id="KAG3196282.1"/>
    </source>
</evidence>
<dbReference type="Proteomes" id="UP000760860">
    <property type="component" value="Unassembled WGS sequence"/>
</dbReference>
<dbReference type="EMBL" id="RCMV01004100">
    <property type="protein sequence ID" value="KAG3196282.1"/>
    <property type="molecule type" value="Genomic_DNA"/>
</dbReference>
<sequence length="53" mass="5653">MATKSPPPSGGFSGGGYADIARTHQHATYGEQLETWRLQDEGYVSQCATIPAL</sequence>
<comment type="caution">
    <text evidence="1">The sequence shown here is derived from an EMBL/GenBank/DDBJ whole genome shotgun (WGS) entry which is preliminary data.</text>
</comment>
<proteinExistence type="predicted"/>
<accession>A0A8T1GV40</accession>
<protein>
    <submittedName>
        <fullName evidence="1">Uncharacterized protein</fullName>
    </submittedName>
</protein>
<organism evidence="1 2">
    <name type="scientific">Phytophthora cactorum</name>
    <dbReference type="NCBI Taxonomy" id="29920"/>
    <lineage>
        <taxon>Eukaryota</taxon>
        <taxon>Sar</taxon>
        <taxon>Stramenopiles</taxon>
        <taxon>Oomycota</taxon>
        <taxon>Peronosporomycetes</taxon>
        <taxon>Peronosporales</taxon>
        <taxon>Peronosporaceae</taxon>
        <taxon>Phytophthora</taxon>
    </lineage>
</organism>
<dbReference type="AlphaFoldDB" id="A0A8T1GV40"/>
<name>A0A8T1GV40_9STRA</name>
<evidence type="ECO:0000313" key="2">
    <source>
        <dbReference type="Proteomes" id="UP000760860"/>
    </source>
</evidence>
<reference evidence="1" key="1">
    <citation type="submission" date="2018-05" db="EMBL/GenBank/DDBJ databases">
        <title>Effector identification in a new, highly contiguous assembly of the strawberry crown rot pathogen Phytophthora cactorum.</title>
        <authorList>
            <person name="Armitage A.D."/>
            <person name="Nellist C.F."/>
            <person name="Bates H."/>
            <person name="Vickerstaff R.J."/>
            <person name="Harrison R.J."/>
        </authorList>
    </citation>
    <scope>NUCLEOTIDE SEQUENCE</scope>
    <source>
        <strain evidence="1">P421</strain>
    </source>
</reference>